<gene>
    <name evidence="6" type="ORF">TWF102_001340</name>
</gene>
<feature type="region of interest" description="Disordered" evidence="4">
    <location>
        <begin position="27"/>
        <end position="90"/>
    </location>
</feature>
<dbReference type="GO" id="GO:0006893">
    <property type="term" value="P:Golgi to plasma membrane transport"/>
    <property type="evidence" value="ECO:0007669"/>
    <property type="project" value="InterPro"/>
</dbReference>
<protein>
    <recommendedName>
        <fullName evidence="5">Exocyst complex component EXOC2/Sec5 N-terminal domain-containing protein</fullName>
    </recommendedName>
</protein>
<evidence type="ECO:0000256" key="4">
    <source>
        <dbReference type="SAM" id="MobiDB-lite"/>
    </source>
</evidence>
<dbReference type="EMBL" id="WIQW01000012">
    <property type="protein sequence ID" value="KAF3106374.1"/>
    <property type="molecule type" value="Genomic_DNA"/>
</dbReference>
<organism evidence="6 7">
    <name type="scientific">Orbilia oligospora</name>
    <name type="common">Nematode-trapping fungus</name>
    <name type="synonym">Arthrobotrys oligospora</name>
    <dbReference type="NCBI Taxonomy" id="2813651"/>
    <lineage>
        <taxon>Eukaryota</taxon>
        <taxon>Fungi</taxon>
        <taxon>Dikarya</taxon>
        <taxon>Ascomycota</taxon>
        <taxon>Pezizomycotina</taxon>
        <taxon>Orbiliomycetes</taxon>
        <taxon>Orbiliales</taxon>
        <taxon>Orbiliaceae</taxon>
        <taxon>Orbilia</taxon>
    </lineage>
</organism>
<dbReference type="InterPro" id="IPR039481">
    <property type="entry name" value="EXOC2/Sec5_N_dom"/>
</dbReference>
<dbReference type="InterPro" id="IPR029175">
    <property type="entry name" value="EXOC2/Sec5"/>
</dbReference>
<feature type="compositionally biased region" description="Basic and acidic residues" evidence="4">
    <location>
        <begin position="1168"/>
        <end position="1227"/>
    </location>
</feature>
<dbReference type="AlphaFoldDB" id="A0A7C8JAH3"/>
<sequence>MQAIKLPQMTNQAILKHYHMNEMFPREWDEQDNVDQPRGPPSDRERTRSGSPASRLQRSPARSPARQAVGGHGRNNSGNMHGRTGSGRYSILQDGGIRKIAGAGLSVPGGENNTLLDEPDPLGKSNSVVAILRENEIGNVENNMRLRNKYLISSKTFSPGDFLRDVHMYSDVDDLQNGLEYLTNSINQKSSALKLLVSNNFERFVLAKSTIDSVYKEMRAGSTTINYEGEEEATFRLIKEEEWGLKTIRTPLNAAQAQAETLFGPVMENQEREDKLRFLLKSIDKYREVFDMSGIIVDAIKRKDYDTLKEEYFKAKSTVESARAILVPGRPPTELDIHRIIIAERMWAEVEEVIKDYKRETYRRLMETSQDDNFIDLIAILLELGVEENPIWVWLISRYDALKAKITTSFERSRMEIEALRRRVAVAPEPAPDVYAHYLRSPMRRNADGYDTPLVMAFWELLKSIMTATLSPSEGLLGELVGFWTIAQNFIDGKTQKNLPIGHDEAGFKHHHLTEDKIAQLRKGGEDLLNSLVSSIIEFFNSPPIEDISALMSPTTPMSPDSLPPTPSTGVPQTPMSATMNTGQSPDSWLQLQKRSSNLPTDGYAFLPPNGNSVAGTYYLAQILGMVGTAAAELAKLPIGRRATDQLRMMVATARERAVHGVCFAWQKDSSNFKVLEDWTRSSQNKAITKLPSQFLAVERAIVLGLQEILHVNRAKAGPDNPAITPPAASLVAFVRQQFRRSLYAALSGCYQNSVKPPKDPNQEEDEVAETVNNNATSTTAGQSGLAFSVDKNDSNVRVLLTLSNLQEIKAHAVPQLLEQFENAFGIPLTEDSNLVKETLAQIDNQLFEAYTRPRVGALEDTIRTGLISPDWIPENKAAAVTPYIHEALLQIVLVHSQVVTTAPTLLQRIVSYMLESFSLAMLNTFKAHPTTKFGLSALLQATLDVEFVNQTLGQFVTQRAQELQSEIYVELDRRSDGPSRAALHKELADLRNVLMGLRRNTRAEFLCFRQKKPTPANGAGGGNSKRRGESVRRQHMEQQQQLQRRRGYENMRNFGLINGSGIVPWGMRVKKQVSKEVRRVGLPNDMRRAVAIREMMKAQAARESETLAEVQREINQPVINRVEVNRAGGAGNEVVRMKRAGNENKRPEEASEGIQVTQEVKLIEETKEEVKKGGKKEVKEGVKEGVKEEARKEANREAKKDTKKSEETKGNIKQEMKKTSKRRQEVKIQTMRAQEAEDPDMERFGYGGWAGEFMDKLRRHRRSGSSKRRD</sequence>
<feature type="domain" description="Exocyst complex component EXOC2/Sec5 N-terminal" evidence="5">
    <location>
        <begin position="119"/>
        <end position="1009"/>
    </location>
</feature>
<dbReference type="Proteomes" id="UP000475325">
    <property type="component" value="Unassembled WGS sequence"/>
</dbReference>
<reference evidence="6 7" key="1">
    <citation type="submission" date="2019-06" db="EMBL/GenBank/DDBJ databases">
        <authorList>
            <person name="Palmer J.M."/>
        </authorList>
    </citation>
    <scope>NUCLEOTIDE SEQUENCE [LARGE SCALE GENOMIC DNA]</scope>
    <source>
        <strain evidence="6 7">TWF102</strain>
    </source>
</reference>
<feature type="region of interest" description="Disordered" evidence="4">
    <location>
        <begin position="1168"/>
        <end position="1248"/>
    </location>
</feature>
<comment type="caution">
    <text evidence="6">The sequence shown here is derived from an EMBL/GenBank/DDBJ whole genome shotgun (WGS) entry which is preliminary data.</text>
</comment>
<feature type="region of interest" description="Disordered" evidence="4">
    <location>
        <begin position="1011"/>
        <end position="1049"/>
    </location>
</feature>
<evidence type="ECO:0000313" key="7">
    <source>
        <dbReference type="Proteomes" id="UP000475325"/>
    </source>
</evidence>
<feature type="compositionally biased region" description="Basic and acidic residues" evidence="4">
    <location>
        <begin position="1027"/>
        <end position="1037"/>
    </location>
</feature>
<evidence type="ECO:0000256" key="2">
    <source>
        <dbReference type="ARBA" id="ARBA00022448"/>
    </source>
</evidence>
<dbReference type="Pfam" id="PF15469">
    <property type="entry name" value="Sec5"/>
    <property type="match status" value="1"/>
</dbReference>
<dbReference type="PANTHER" id="PTHR13043">
    <property type="entry name" value="EXOCYST COMPLEX COMPONENT SEC5"/>
    <property type="match status" value="1"/>
</dbReference>
<comment type="similarity">
    <text evidence="1">Belongs to the SEC5 family.</text>
</comment>
<name>A0A7C8JAH3_ORBOL</name>
<accession>A0A7C8JAH3</accession>
<evidence type="ECO:0000313" key="6">
    <source>
        <dbReference type="EMBL" id="KAF3106374.1"/>
    </source>
</evidence>
<evidence type="ECO:0000256" key="1">
    <source>
        <dbReference type="ARBA" id="ARBA00010578"/>
    </source>
</evidence>
<dbReference type="GO" id="GO:0006887">
    <property type="term" value="P:exocytosis"/>
    <property type="evidence" value="ECO:0007669"/>
    <property type="project" value="UniProtKB-KW"/>
</dbReference>
<dbReference type="PANTHER" id="PTHR13043:SF1">
    <property type="entry name" value="EXOCYST COMPLEX COMPONENT 2"/>
    <property type="match status" value="1"/>
</dbReference>
<evidence type="ECO:0000259" key="5">
    <source>
        <dbReference type="Pfam" id="PF15469"/>
    </source>
</evidence>
<proteinExistence type="inferred from homology"/>
<keyword evidence="3" id="KW-0268">Exocytosis</keyword>
<dbReference type="GO" id="GO:0000145">
    <property type="term" value="C:exocyst"/>
    <property type="evidence" value="ECO:0007669"/>
    <property type="project" value="InterPro"/>
</dbReference>
<evidence type="ECO:0000256" key="3">
    <source>
        <dbReference type="ARBA" id="ARBA00022483"/>
    </source>
</evidence>
<keyword evidence="2" id="KW-0813">Transport</keyword>